<dbReference type="GO" id="GO:0009277">
    <property type="term" value="C:fungal-type cell wall"/>
    <property type="evidence" value="ECO:0007669"/>
    <property type="project" value="TreeGrafter"/>
</dbReference>
<evidence type="ECO:0000259" key="3">
    <source>
        <dbReference type="Pfam" id="PF11790"/>
    </source>
</evidence>
<sequence length="348" mass="37858">MAPTKLLNLIAYSSLAILACSFGATPVNAVSVDTSHFVRHAGRGHAAVAKKKRGASGKRCKPRPTSSLGQVTSANPTPSPPVSTKVTPPPQPTTVSTKAPAPSPPPSNPPPSSGGGNGKVGIAWALGEDPALKNFKTNKVSPIYTWSPWIPQKAKSLGFDPIPMLWSEKQLADFKRLVVKGYASTVLGFNEPNQKGQADMTPQHAADVWRQNINPLKDQGYRLISPAVTSAPSGKQWMKDFFTACNGCHFDGLALHWYGNSPQEFIKYITDFHNTFGLPIWVTEFACQCTRDEVFTFMKTVKDFMNNTSWVAHYFAFGVMHDMVGVNPANQLMASNGFPTDLGYLYIN</sequence>
<feature type="compositionally biased region" description="Polar residues" evidence="1">
    <location>
        <begin position="64"/>
        <end position="75"/>
    </location>
</feature>
<dbReference type="Gene3D" id="3.20.20.80">
    <property type="entry name" value="Glycosidases"/>
    <property type="match status" value="1"/>
</dbReference>
<dbReference type="GO" id="GO:0071966">
    <property type="term" value="P:fungal-type cell wall polysaccharide metabolic process"/>
    <property type="evidence" value="ECO:0007669"/>
    <property type="project" value="TreeGrafter"/>
</dbReference>
<evidence type="ECO:0000256" key="2">
    <source>
        <dbReference type="SAM" id="SignalP"/>
    </source>
</evidence>
<feature type="region of interest" description="Disordered" evidence="1">
    <location>
        <begin position="41"/>
        <end position="122"/>
    </location>
</feature>
<dbReference type="EMBL" id="MU150231">
    <property type="protein sequence ID" value="KAF9469066.1"/>
    <property type="molecule type" value="Genomic_DNA"/>
</dbReference>
<proteinExistence type="predicted"/>
<dbReference type="InterPro" id="IPR024655">
    <property type="entry name" value="Asl1_glyco_hydro_catalytic"/>
</dbReference>
<dbReference type="PANTHER" id="PTHR34154:SF3">
    <property type="entry name" value="ALKALI-SENSITIVE LINKAGE PROTEIN 1"/>
    <property type="match status" value="1"/>
</dbReference>
<feature type="compositionally biased region" description="Pro residues" evidence="1">
    <location>
        <begin position="77"/>
        <end position="92"/>
    </location>
</feature>
<feature type="compositionally biased region" description="Basic residues" evidence="1">
    <location>
        <begin position="41"/>
        <end position="62"/>
    </location>
</feature>
<name>A0A9P5YJP0_9AGAR</name>
<feature type="signal peptide" evidence="2">
    <location>
        <begin position="1"/>
        <end position="29"/>
    </location>
</feature>
<dbReference type="PANTHER" id="PTHR34154">
    <property type="entry name" value="ALKALI-SENSITIVE LINKAGE PROTEIN 1"/>
    <property type="match status" value="1"/>
</dbReference>
<feature type="domain" description="Asl1-like glycosyl hydrolase catalytic" evidence="3">
    <location>
        <begin position="121"/>
        <end position="346"/>
    </location>
</feature>
<feature type="compositionally biased region" description="Pro residues" evidence="1">
    <location>
        <begin position="101"/>
        <end position="112"/>
    </location>
</feature>
<dbReference type="Proteomes" id="UP000807353">
    <property type="component" value="Unassembled WGS sequence"/>
</dbReference>
<dbReference type="GO" id="GO:0016787">
    <property type="term" value="F:hydrolase activity"/>
    <property type="evidence" value="ECO:0007669"/>
    <property type="project" value="UniProtKB-KW"/>
</dbReference>
<reference evidence="4" key="1">
    <citation type="submission" date="2020-11" db="EMBL/GenBank/DDBJ databases">
        <authorList>
            <consortium name="DOE Joint Genome Institute"/>
            <person name="Ahrendt S."/>
            <person name="Riley R."/>
            <person name="Andreopoulos W."/>
            <person name="Labutti K."/>
            <person name="Pangilinan J."/>
            <person name="Ruiz-Duenas F.J."/>
            <person name="Barrasa J.M."/>
            <person name="Sanchez-Garcia M."/>
            <person name="Camarero S."/>
            <person name="Miyauchi S."/>
            <person name="Serrano A."/>
            <person name="Linde D."/>
            <person name="Babiker R."/>
            <person name="Drula E."/>
            <person name="Ayuso-Fernandez I."/>
            <person name="Pacheco R."/>
            <person name="Padilla G."/>
            <person name="Ferreira P."/>
            <person name="Barriuso J."/>
            <person name="Kellner H."/>
            <person name="Castanera R."/>
            <person name="Alfaro M."/>
            <person name="Ramirez L."/>
            <person name="Pisabarro A.G."/>
            <person name="Kuo A."/>
            <person name="Tritt A."/>
            <person name="Lipzen A."/>
            <person name="He G."/>
            <person name="Yan M."/>
            <person name="Ng V."/>
            <person name="Cullen D."/>
            <person name="Martin F."/>
            <person name="Rosso M.-N."/>
            <person name="Henrissat B."/>
            <person name="Hibbett D."/>
            <person name="Martinez A.T."/>
            <person name="Grigoriev I.V."/>
        </authorList>
    </citation>
    <scope>NUCLEOTIDE SEQUENCE</scope>
    <source>
        <strain evidence="4">CBS 247.69</strain>
    </source>
</reference>
<evidence type="ECO:0000256" key="1">
    <source>
        <dbReference type="SAM" id="MobiDB-lite"/>
    </source>
</evidence>
<gene>
    <name evidence="4" type="ORF">BDZ94DRAFT_1232032</name>
</gene>
<keyword evidence="5" id="KW-1185">Reference proteome</keyword>
<comment type="caution">
    <text evidence="4">The sequence shown here is derived from an EMBL/GenBank/DDBJ whole genome shotgun (WGS) entry which is preliminary data.</text>
</comment>
<evidence type="ECO:0000313" key="4">
    <source>
        <dbReference type="EMBL" id="KAF9469066.1"/>
    </source>
</evidence>
<accession>A0A9P5YJP0</accession>
<organism evidence="4 5">
    <name type="scientific">Collybia nuda</name>
    <dbReference type="NCBI Taxonomy" id="64659"/>
    <lineage>
        <taxon>Eukaryota</taxon>
        <taxon>Fungi</taxon>
        <taxon>Dikarya</taxon>
        <taxon>Basidiomycota</taxon>
        <taxon>Agaricomycotina</taxon>
        <taxon>Agaricomycetes</taxon>
        <taxon>Agaricomycetidae</taxon>
        <taxon>Agaricales</taxon>
        <taxon>Tricholomatineae</taxon>
        <taxon>Clitocybaceae</taxon>
        <taxon>Collybia</taxon>
    </lineage>
</organism>
<dbReference type="PROSITE" id="PS51257">
    <property type="entry name" value="PROKAR_LIPOPROTEIN"/>
    <property type="match status" value="1"/>
</dbReference>
<dbReference type="AlphaFoldDB" id="A0A9P5YJP0"/>
<keyword evidence="4" id="KW-0378">Hydrolase</keyword>
<keyword evidence="2" id="KW-0732">Signal</keyword>
<evidence type="ECO:0000313" key="5">
    <source>
        <dbReference type="Proteomes" id="UP000807353"/>
    </source>
</evidence>
<dbReference type="OrthoDB" id="5959761at2759"/>
<dbReference type="InterPro" id="IPR053183">
    <property type="entry name" value="ASL1"/>
</dbReference>
<feature type="chain" id="PRO_5040123706" evidence="2">
    <location>
        <begin position="30"/>
        <end position="348"/>
    </location>
</feature>
<dbReference type="Pfam" id="PF11790">
    <property type="entry name" value="Glyco_hydro_cc"/>
    <property type="match status" value="1"/>
</dbReference>
<dbReference type="InterPro" id="IPR017853">
    <property type="entry name" value="GH"/>
</dbReference>
<dbReference type="SUPFAM" id="SSF51445">
    <property type="entry name" value="(Trans)glycosidases"/>
    <property type="match status" value="1"/>
</dbReference>
<protein>
    <submittedName>
        <fullName evidence="4">Glycosyl hydrolase catalytic core-domain-containing protein</fullName>
    </submittedName>
</protein>